<organism evidence="2 3">
    <name type="scientific">Magallana gigas</name>
    <name type="common">Pacific oyster</name>
    <name type="synonym">Crassostrea gigas</name>
    <dbReference type="NCBI Taxonomy" id="29159"/>
    <lineage>
        <taxon>Eukaryota</taxon>
        <taxon>Metazoa</taxon>
        <taxon>Spiralia</taxon>
        <taxon>Lophotrochozoa</taxon>
        <taxon>Mollusca</taxon>
        <taxon>Bivalvia</taxon>
        <taxon>Autobranchia</taxon>
        <taxon>Pteriomorphia</taxon>
        <taxon>Ostreida</taxon>
        <taxon>Ostreoidea</taxon>
        <taxon>Ostreidae</taxon>
        <taxon>Magallana</taxon>
    </lineage>
</organism>
<dbReference type="Proteomes" id="UP000005408">
    <property type="component" value="Unassembled WGS sequence"/>
</dbReference>
<name>A0A8W8M718_MAGGI</name>
<sequence>MGESLFAVSHNLSDALHHCVQSSRRSTIGSRKTSSVGNASNLDMEVDINGPAYQRGLNPLYLSYLSYIRSIYPRPRGHPFLSPWNRCHGQTKASPSHPFPPSRPVHMT</sequence>
<dbReference type="AlphaFoldDB" id="A0A8W8M718"/>
<protein>
    <submittedName>
        <fullName evidence="2">Uncharacterized protein</fullName>
    </submittedName>
</protein>
<evidence type="ECO:0000313" key="3">
    <source>
        <dbReference type="Proteomes" id="UP000005408"/>
    </source>
</evidence>
<reference evidence="2" key="1">
    <citation type="submission" date="2022-08" db="UniProtKB">
        <authorList>
            <consortium name="EnsemblMetazoa"/>
        </authorList>
    </citation>
    <scope>IDENTIFICATION</scope>
    <source>
        <strain evidence="2">05x7-T-G4-1.051#20</strain>
    </source>
</reference>
<evidence type="ECO:0000256" key="1">
    <source>
        <dbReference type="SAM" id="MobiDB-lite"/>
    </source>
</evidence>
<dbReference type="EnsemblMetazoa" id="G31542.1">
    <property type="protein sequence ID" value="G31542.1:cds"/>
    <property type="gene ID" value="G31542"/>
</dbReference>
<accession>A0A8W8M718</accession>
<evidence type="ECO:0000313" key="2">
    <source>
        <dbReference type="EnsemblMetazoa" id="G31542.1:cds"/>
    </source>
</evidence>
<proteinExistence type="predicted"/>
<keyword evidence="3" id="KW-1185">Reference proteome</keyword>
<feature type="compositionally biased region" description="Pro residues" evidence="1">
    <location>
        <begin position="97"/>
        <end position="108"/>
    </location>
</feature>
<feature type="region of interest" description="Disordered" evidence="1">
    <location>
        <begin position="87"/>
        <end position="108"/>
    </location>
</feature>